<evidence type="ECO:0000259" key="5">
    <source>
        <dbReference type="Pfam" id="PF13439"/>
    </source>
</evidence>
<dbReference type="GO" id="GO:1901137">
    <property type="term" value="P:carbohydrate derivative biosynthetic process"/>
    <property type="evidence" value="ECO:0007669"/>
    <property type="project" value="UniProtKB-ARBA"/>
</dbReference>
<reference evidence="6 7" key="1">
    <citation type="submission" date="2020-08" db="EMBL/GenBank/DDBJ databases">
        <title>A Genomic Blueprint of the Chicken Gut Microbiome.</title>
        <authorList>
            <person name="Gilroy R."/>
            <person name="Ravi A."/>
            <person name="Getino M."/>
            <person name="Pursley I."/>
            <person name="Horton D.L."/>
            <person name="Alikhan N.-F."/>
            <person name="Baker D."/>
            <person name="Gharbi K."/>
            <person name="Hall N."/>
            <person name="Watson M."/>
            <person name="Adriaenssens E.M."/>
            <person name="Foster-Nyarko E."/>
            <person name="Jarju S."/>
            <person name="Secka A."/>
            <person name="Antonio M."/>
            <person name="Oren A."/>
            <person name="Chaudhuri R."/>
            <person name="La Ragione R.M."/>
            <person name="Hildebrand F."/>
            <person name="Pallen M.J."/>
        </authorList>
    </citation>
    <scope>NUCLEOTIDE SEQUENCE [LARGE SCALE GENOMIC DNA]</scope>
    <source>
        <strain evidence="6 7">Sa1BUA8</strain>
    </source>
</reference>
<dbReference type="CDD" id="cd03801">
    <property type="entry name" value="GT4_PimA-like"/>
    <property type="match status" value="1"/>
</dbReference>
<dbReference type="Gene3D" id="3.40.50.2000">
    <property type="entry name" value="Glycogen Phosphorylase B"/>
    <property type="match status" value="2"/>
</dbReference>
<evidence type="ECO:0000313" key="7">
    <source>
        <dbReference type="Proteomes" id="UP000822993"/>
    </source>
</evidence>
<dbReference type="InterPro" id="IPR028098">
    <property type="entry name" value="Glyco_trans_4-like_N"/>
</dbReference>
<dbReference type="InterPro" id="IPR001296">
    <property type="entry name" value="Glyco_trans_1"/>
</dbReference>
<evidence type="ECO:0000256" key="1">
    <source>
        <dbReference type="ARBA" id="ARBA00021292"/>
    </source>
</evidence>
<evidence type="ECO:0000256" key="3">
    <source>
        <dbReference type="ARBA" id="ARBA00022679"/>
    </source>
</evidence>
<comment type="caution">
    <text evidence="6">The sequence shown here is derived from an EMBL/GenBank/DDBJ whole genome shotgun (WGS) entry which is preliminary data.</text>
</comment>
<dbReference type="PANTHER" id="PTHR45947">
    <property type="entry name" value="SULFOQUINOVOSYL TRANSFERASE SQD2"/>
    <property type="match status" value="1"/>
</dbReference>
<dbReference type="SUPFAM" id="SSF53756">
    <property type="entry name" value="UDP-Glycosyltransferase/glycogen phosphorylase"/>
    <property type="match status" value="1"/>
</dbReference>
<dbReference type="PANTHER" id="PTHR45947:SF3">
    <property type="entry name" value="SULFOQUINOVOSYL TRANSFERASE SQD2"/>
    <property type="match status" value="1"/>
</dbReference>
<dbReference type="RefSeq" id="WP_193718964.1">
    <property type="nucleotide sequence ID" value="NZ_JACSPN010000004.1"/>
</dbReference>
<dbReference type="InterPro" id="IPR050194">
    <property type="entry name" value="Glycosyltransferase_grp1"/>
</dbReference>
<evidence type="ECO:0000259" key="4">
    <source>
        <dbReference type="Pfam" id="PF00534"/>
    </source>
</evidence>
<feature type="domain" description="Glycosyl transferase family 1" evidence="4">
    <location>
        <begin position="221"/>
        <end position="376"/>
    </location>
</feature>
<organism evidence="6 7">
    <name type="scientific">Oerskovia douganii</name>
    <dbReference type="NCBI Taxonomy" id="2762210"/>
    <lineage>
        <taxon>Bacteria</taxon>
        <taxon>Bacillati</taxon>
        <taxon>Actinomycetota</taxon>
        <taxon>Actinomycetes</taxon>
        <taxon>Micrococcales</taxon>
        <taxon>Cellulomonadaceae</taxon>
        <taxon>Oerskovia</taxon>
    </lineage>
</organism>
<dbReference type="EMBL" id="JACSPN010000004">
    <property type="protein sequence ID" value="MBE7699677.1"/>
    <property type="molecule type" value="Genomic_DNA"/>
</dbReference>
<keyword evidence="7" id="KW-1185">Reference proteome</keyword>
<keyword evidence="3" id="KW-0808">Transferase</keyword>
<keyword evidence="2" id="KW-0328">Glycosyltransferase</keyword>
<gene>
    <name evidence="6" type="ORF">H9623_05050</name>
</gene>
<evidence type="ECO:0000256" key="2">
    <source>
        <dbReference type="ARBA" id="ARBA00022676"/>
    </source>
</evidence>
<dbReference type="AlphaFoldDB" id="A0A9D5UEY2"/>
<accession>A0A9D5UEY2</accession>
<protein>
    <recommendedName>
        <fullName evidence="1">D-inositol 3-phosphate glycosyltransferase</fullName>
    </recommendedName>
</protein>
<sequence length="410" mass="43158">MSPRTALVTSSYAPRTGGVETHVQHVARVLAARGETVEVWAVDQGEHLGTRVLDGVTVRYLPTPQPSRGARGALAFAVRWPAAAWRWFGAYRSLRPDVLHVQCFGPNGVYATALGRVTRTPLVVSSHGETFADDHDALGTSWWMRTWFGASLARADAVTGCSTIVTEDLAERFGYAGAVVVPNGVDLTTPTPVPVAPAVAAPAPAPRGTRARPVEPSDAVGPPVLLAVGRVEHVKGFDLLLEAFAASGLADRARLVVVGDGSELATLRRRAEVLGVADRVSFPGMLGPDAVAAALADAAVVVVPSRKEAASIVVLEAWRAGRPVVGTVLGGPRTLVTDGVDGLLVDPRDPVLLADAIGALLDAPEVAAAMGAAGRRTVEDYTWEAVADRYDEVYERVLAARPAQRGRPRR</sequence>
<dbReference type="GO" id="GO:0016758">
    <property type="term" value="F:hexosyltransferase activity"/>
    <property type="evidence" value="ECO:0007669"/>
    <property type="project" value="TreeGrafter"/>
</dbReference>
<name>A0A9D5UEY2_9CELL</name>
<feature type="domain" description="Glycosyltransferase subfamily 4-like N-terminal" evidence="5">
    <location>
        <begin position="17"/>
        <end position="188"/>
    </location>
</feature>
<evidence type="ECO:0000313" key="6">
    <source>
        <dbReference type="EMBL" id="MBE7699677.1"/>
    </source>
</evidence>
<dbReference type="Proteomes" id="UP000822993">
    <property type="component" value="Unassembled WGS sequence"/>
</dbReference>
<dbReference type="Pfam" id="PF13439">
    <property type="entry name" value="Glyco_transf_4"/>
    <property type="match status" value="1"/>
</dbReference>
<proteinExistence type="predicted"/>
<dbReference type="Pfam" id="PF00534">
    <property type="entry name" value="Glycos_transf_1"/>
    <property type="match status" value="1"/>
</dbReference>